<dbReference type="GO" id="GO:0006096">
    <property type="term" value="P:glycolytic process"/>
    <property type="evidence" value="ECO:0007669"/>
    <property type="project" value="UniProtKB-UniRule"/>
</dbReference>
<gene>
    <name evidence="9" type="primary">eno</name>
    <name evidence="15" type="ORF">A3B51_03050</name>
</gene>
<feature type="binding site" evidence="9">
    <location>
        <position position="373"/>
    </location>
    <ligand>
        <name>(2R)-2-phosphoglycerate</name>
        <dbReference type="ChEBI" id="CHEBI:58289"/>
    </ligand>
</feature>
<feature type="active site" description="Proton donor" evidence="9 10">
    <location>
        <position position="211"/>
    </location>
</feature>
<feature type="binding site" evidence="11">
    <location>
        <position position="161"/>
    </location>
    <ligand>
        <name>substrate</name>
    </ligand>
</feature>
<evidence type="ECO:0000256" key="12">
    <source>
        <dbReference type="PIRSR" id="PIRSR001400-3"/>
    </source>
</evidence>
<dbReference type="InterPro" id="IPR036849">
    <property type="entry name" value="Enolase-like_C_sf"/>
</dbReference>
<evidence type="ECO:0000256" key="2">
    <source>
        <dbReference type="ARBA" id="ARBA00009604"/>
    </source>
</evidence>
<dbReference type="Gene3D" id="3.20.20.120">
    <property type="entry name" value="Enolase-like C-terminal domain"/>
    <property type="match status" value="1"/>
</dbReference>
<feature type="active site" description="Proton acceptor" evidence="9 10">
    <location>
        <position position="343"/>
    </location>
</feature>
<evidence type="ECO:0000256" key="4">
    <source>
        <dbReference type="ARBA" id="ARBA00017068"/>
    </source>
</evidence>
<feature type="binding site" evidence="11">
    <location>
        <position position="318"/>
    </location>
    <ligand>
        <name>substrate</name>
    </ligand>
</feature>
<dbReference type="Pfam" id="PF03952">
    <property type="entry name" value="Enolase_N"/>
    <property type="match status" value="1"/>
</dbReference>
<comment type="cofactor">
    <cofactor evidence="12">
        <name>Mg(2+)</name>
        <dbReference type="ChEBI" id="CHEBI:18420"/>
    </cofactor>
    <text evidence="12">Mg(2+) is required for catalysis and for stabilizing the dimer.</text>
</comment>
<feature type="domain" description="Enolase C-terminal TIM barrel" evidence="13">
    <location>
        <begin position="145"/>
        <end position="418"/>
    </location>
</feature>
<keyword evidence="5 9" id="KW-0964">Secreted</keyword>
<dbReference type="PANTHER" id="PTHR11902">
    <property type="entry name" value="ENOLASE"/>
    <property type="match status" value="1"/>
</dbReference>
<dbReference type="HAMAP" id="MF_00318">
    <property type="entry name" value="Enolase"/>
    <property type="match status" value="1"/>
</dbReference>
<dbReference type="Pfam" id="PF00113">
    <property type="entry name" value="Enolase_C"/>
    <property type="match status" value="1"/>
</dbReference>
<comment type="pathway">
    <text evidence="1 9">Carbohydrate degradation; glycolysis; pyruvate from D-glyceraldehyde 3-phosphate: step 4/5.</text>
</comment>
<accession>A0A1F5HMW7</accession>
<comment type="caution">
    <text evidence="15">The sequence shown here is derived from an EMBL/GenBank/DDBJ whole genome shotgun (WGS) entry which is preliminary data.</text>
</comment>
<dbReference type="GO" id="GO:0009986">
    <property type="term" value="C:cell surface"/>
    <property type="evidence" value="ECO:0007669"/>
    <property type="project" value="UniProtKB-SubCell"/>
</dbReference>
<evidence type="ECO:0000256" key="3">
    <source>
        <dbReference type="ARBA" id="ARBA00012058"/>
    </source>
</evidence>
<dbReference type="InterPro" id="IPR020810">
    <property type="entry name" value="Enolase_C"/>
</dbReference>
<keyword evidence="9 12" id="KW-0479">Metal-binding</keyword>
<dbReference type="GO" id="GO:0005576">
    <property type="term" value="C:extracellular region"/>
    <property type="evidence" value="ECO:0007669"/>
    <property type="project" value="UniProtKB-SubCell"/>
</dbReference>
<evidence type="ECO:0000256" key="1">
    <source>
        <dbReference type="ARBA" id="ARBA00005031"/>
    </source>
</evidence>
<dbReference type="PRINTS" id="PR00148">
    <property type="entry name" value="ENOLASE"/>
</dbReference>
<dbReference type="EMBL" id="MFBQ01000005">
    <property type="protein sequence ID" value="OGE05369.1"/>
    <property type="molecule type" value="Genomic_DNA"/>
</dbReference>
<dbReference type="GO" id="GO:0000287">
    <property type="term" value="F:magnesium ion binding"/>
    <property type="evidence" value="ECO:0007669"/>
    <property type="project" value="UniProtKB-UniRule"/>
</dbReference>
<dbReference type="SFLD" id="SFLDS00001">
    <property type="entry name" value="Enolase"/>
    <property type="match status" value="1"/>
</dbReference>
<feature type="domain" description="Enolase N-terminal" evidence="14">
    <location>
        <begin position="4"/>
        <end position="134"/>
    </location>
</feature>
<dbReference type="CDD" id="cd03313">
    <property type="entry name" value="enolase"/>
    <property type="match status" value="1"/>
</dbReference>
<dbReference type="EC" id="4.2.1.11" evidence="3 9"/>
<dbReference type="GO" id="GO:0000015">
    <property type="term" value="C:phosphopyruvate hydratase complex"/>
    <property type="evidence" value="ECO:0007669"/>
    <property type="project" value="InterPro"/>
</dbReference>
<evidence type="ECO:0000256" key="9">
    <source>
        <dbReference type="HAMAP-Rule" id="MF_00318"/>
    </source>
</evidence>
<dbReference type="SUPFAM" id="SSF54826">
    <property type="entry name" value="Enolase N-terminal domain-like"/>
    <property type="match status" value="1"/>
</dbReference>
<dbReference type="PIRSF" id="PIRSF001400">
    <property type="entry name" value="Enolase"/>
    <property type="match status" value="1"/>
</dbReference>
<comment type="subcellular location">
    <subcellularLocation>
        <location evidence="9">Cytoplasm</location>
    </subcellularLocation>
    <subcellularLocation>
        <location evidence="9">Secreted</location>
    </subcellularLocation>
    <subcellularLocation>
        <location evidence="9">Cell surface</location>
    </subcellularLocation>
    <text evidence="9">Fractions of enolase are present in both the cytoplasm and on the cell surface.</text>
</comment>
<dbReference type="SFLD" id="SFLDG00178">
    <property type="entry name" value="enolase"/>
    <property type="match status" value="1"/>
</dbReference>
<evidence type="ECO:0000259" key="13">
    <source>
        <dbReference type="SMART" id="SM01192"/>
    </source>
</evidence>
<evidence type="ECO:0000256" key="8">
    <source>
        <dbReference type="ARBA" id="ARBA00023239"/>
    </source>
</evidence>
<evidence type="ECO:0000256" key="5">
    <source>
        <dbReference type="ARBA" id="ARBA00022525"/>
    </source>
</evidence>
<comment type="function">
    <text evidence="9">Catalyzes the reversible conversion of 2-phosphoglycerate (2-PG) into phosphoenolpyruvate (PEP). It is essential for the degradation of carbohydrates via glycolysis.</text>
</comment>
<feature type="binding site" evidence="11">
    <location>
        <position position="291"/>
    </location>
    <ligand>
        <name>substrate</name>
    </ligand>
</feature>
<keyword evidence="8 9" id="KW-0456">Lyase</keyword>
<evidence type="ECO:0000256" key="6">
    <source>
        <dbReference type="ARBA" id="ARBA00022842"/>
    </source>
</evidence>
<keyword evidence="7 9" id="KW-0324">Glycolysis</keyword>
<evidence type="ECO:0000256" key="7">
    <source>
        <dbReference type="ARBA" id="ARBA00023152"/>
    </source>
</evidence>
<dbReference type="SMART" id="SM01192">
    <property type="entry name" value="Enolase_C"/>
    <property type="match status" value="1"/>
</dbReference>
<dbReference type="STRING" id="1797727.A3B51_03050"/>
<dbReference type="InterPro" id="IPR020811">
    <property type="entry name" value="Enolase_N"/>
</dbReference>
<evidence type="ECO:0000259" key="14">
    <source>
        <dbReference type="SMART" id="SM01193"/>
    </source>
</evidence>
<dbReference type="SFLD" id="SFLDF00002">
    <property type="entry name" value="enolase"/>
    <property type="match status" value="1"/>
</dbReference>
<dbReference type="UniPathway" id="UPA00109">
    <property type="reaction ID" value="UER00187"/>
</dbReference>
<comment type="cofactor">
    <cofactor evidence="9">
        <name>Mg(2+)</name>
        <dbReference type="ChEBI" id="CHEBI:18420"/>
    </cofactor>
    <text evidence="9">Binds a second Mg(2+) ion via substrate during catalysis.</text>
</comment>
<dbReference type="SMART" id="SM01193">
    <property type="entry name" value="Enolase_N"/>
    <property type="match status" value="1"/>
</dbReference>
<dbReference type="AlphaFoldDB" id="A0A1F5HMW7"/>
<dbReference type="InterPro" id="IPR000941">
    <property type="entry name" value="Enolase"/>
</dbReference>
<dbReference type="PANTHER" id="PTHR11902:SF1">
    <property type="entry name" value="ENOLASE"/>
    <property type="match status" value="1"/>
</dbReference>
<feature type="binding site" evidence="11">
    <location>
        <begin position="370"/>
        <end position="373"/>
    </location>
    <ligand>
        <name>substrate</name>
    </ligand>
</feature>
<dbReference type="Proteomes" id="UP000176780">
    <property type="component" value="Unassembled WGS sequence"/>
</dbReference>
<feature type="binding site" evidence="9">
    <location>
        <position position="343"/>
    </location>
    <ligand>
        <name>(2R)-2-phosphoglycerate</name>
        <dbReference type="ChEBI" id="CHEBI:58289"/>
    </ligand>
</feature>
<feature type="binding site" evidence="9">
    <location>
        <position position="394"/>
    </location>
    <ligand>
        <name>(2R)-2-phosphoglycerate</name>
        <dbReference type="ChEBI" id="CHEBI:58289"/>
    </ligand>
</feature>
<dbReference type="SUPFAM" id="SSF51604">
    <property type="entry name" value="Enolase C-terminal domain-like"/>
    <property type="match status" value="1"/>
</dbReference>
<feature type="binding site" evidence="9 12">
    <location>
        <position position="291"/>
    </location>
    <ligand>
        <name>Mg(2+)</name>
        <dbReference type="ChEBI" id="CHEBI:18420"/>
    </ligand>
</feature>
<keyword evidence="9" id="KW-0963">Cytoplasm</keyword>
<keyword evidence="15" id="KW-0670">Pyruvate</keyword>
<comment type="catalytic activity">
    <reaction evidence="9">
        <text>(2R)-2-phosphoglycerate = phosphoenolpyruvate + H2O</text>
        <dbReference type="Rhea" id="RHEA:10164"/>
        <dbReference type="ChEBI" id="CHEBI:15377"/>
        <dbReference type="ChEBI" id="CHEBI:58289"/>
        <dbReference type="ChEBI" id="CHEBI:58702"/>
        <dbReference type="EC" id="4.2.1.11"/>
    </reaction>
</comment>
<feature type="binding site" evidence="9 12">
    <location>
        <position position="248"/>
    </location>
    <ligand>
        <name>Mg(2+)</name>
        <dbReference type="ChEBI" id="CHEBI:18420"/>
    </ligand>
</feature>
<dbReference type="NCBIfam" id="TIGR01060">
    <property type="entry name" value="eno"/>
    <property type="match status" value="1"/>
</dbReference>
<evidence type="ECO:0000256" key="11">
    <source>
        <dbReference type="PIRSR" id="PIRSR001400-2"/>
    </source>
</evidence>
<dbReference type="Gene3D" id="3.30.390.10">
    <property type="entry name" value="Enolase-like, N-terminal domain"/>
    <property type="match status" value="1"/>
</dbReference>
<sequence length="418" mass="45483">MAKIRKLVAREILDSRGFPTVEVMVQLEDSSVGVFSTPTGISVGKHEAVELRDGDVKRYEGRGVLTALKNILTFLAPKVIGKDSKDQKSIDKEMVEIDGTENKSKLGANGILAVSGAIAKAQAVSENLPLYAYVARLAGRKDKEPFSIPTQMFNILNGGKHGGGNIDFQEFMVVPPQANSYSQNLKMGVEIYYALKDVIISHSGVTLVGDEGGFAPVLYSNSDAFKILEEAVNKAGYNLGLTTFFSIDAAASYLKDGNAYRIKDRPVALSGPEFIEYYAALNEQFHLLSIEDPLSEDAWDDWQTLTEKMGNETLIVGDDLITTNLDRLNKAISKKACNAVIIKPNQAGTISETLEVVNLAKSSGLKIIVSHRSGETNDDFIADFAVGINAEYAKLGAPARGERVAKYNRLLEIEHEIS</sequence>
<feature type="binding site" evidence="11">
    <location>
        <position position="170"/>
    </location>
    <ligand>
        <name>substrate</name>
    </ligand>
</feature>
<evidence type="ECO:0000256" key="10">
    <source>
        <dbReference type="PIRSR" id="PIRSR001400-1"/>
    </source>
</evidence>
<dbReference type="InterPro" id="IPR029017">
    <property type="entry name" value="Enolase-like_N"/>
</dbReference>
<keyword evidence="6 9" id="KW-0460">Magnesium</keyword>
<dbReference type="GO" id="GO:0004634">
    <property type="term" value="F:phosphopyruvate hydratase activity"/>
    <property type="evidence" value="ECO:0007669"/>
    <property type="project" value="UniProtKB-UniRule"/>
</dbReference>
<organism evidence="15 16">
    <name type="scientific">Candidatus Curtissbacteria bacterium RIFCSPLOWO2_01_FULL_41_18</name>
    <dbReference type="NCBI Taxonomy" id="1797727"/>
    <lineage>
        <taxon>Bacteria</taxon>
        <taxon>Candidatus Curtissiibacteriota</taxon>
    </lineage>
</organism>
<protein>
    <recommendedName>
        <fullName evidence="4 9">Enolase</fullName>
        <ecNumber evidence="3 9">4.2.1.11</ecNumber>
    </recommendedName>
    <alternativeName>
        <fullName evidence="9">2-phospho-D-glycerate hydro-lyase</fullName>
    </alternativeName>
    <alternativeName>
        <fullName evidence="9">2-phosphoglycerate dehydratase</fullName>
    </alternativeName>
</protein>
<feature type="binding site" evidence="9">
    <location>
        <position position="372"/>
    </location>
    <ligand>
        <name>(2R)-2-phosphoglycerate</name>
        <dbReference type="ChEBI" id="CHEBI:58289"/>
    </ligand>
</feature>
<feature type="binding site" evidence="9">
    <location>
        <position position="169"/>
    </location>
    <ligand>
        <name>(2R)-2-phosphoglycerate</name>
        <dbReference type="ChEBI" id="CHEBI:58289"/>
    </ligand>
</feature>
<name>A0A1F5HMW7_9BACT</name>
<evidence type="ECO:0000313" key="15">
    <source>
        <dbReference type="EMBL" id="OGE05369.1"/>
    </source>
</evidence>
<comment type="similarity">
    <text evidence="2 9">Belongs to the enolase family.</text>
</comment>
<feature type="binding site" evidence="9 12">
    <location>
        <position position="318"/>
    </location>
    <ligand>
        <name>Mg(2+)</name>
        <dbReference type="ChEBI" id="CHEBI:18420"/>
    </ligand>
</feature>
<feature type="binding site" evidence="11">
    <location>
        <position position="394"/>
    </location>
    <ligand>
        <name>substrate</name>
    </ligand>
</feature>
<reference evidence="15 16" key="1">
    <citation type="journal article" date="2016" name="Nat. Commun.">
        <title>Thousands of microbial genomes shed light on interconnected biogeochemical processes in an aquifer system.</title>
        <authorList>
            <person name="Anantharaman K."/>
            <person name="Brown C.T."/>
            <person name="Hug L.A."/>
            <person name="Sharon I."/>
            <person name="Castelle C.J."/>
            <person name="Probst A.J."/>
            <person name="Thomas B.C."/>
            <person name="Singh A."/>
            <person name="Wilkins M.J."/>
            <person name="Karaoz U."/>
            <person name="Brodie E.L."/>
            <person name="Williams K.H."/>
            <person name="Hubbard S.S."/>
            <person name="Banfield J.F."/>
        </authorList>
    </citation>
    <scope>NUCLEOTIDE SEQUENCE [LARGE SCALE GENOMIC DNA]</scope>
</reference>
<proteinExistence type="inferred from homology"/>
<evidence type="ECO:0000313" key="16">
    <source>
        <dbReference type="Proteomes" id="UP000176780"/>
    </source>
</evidence>